<dbReference type="EMBL" id="CP060822">
    <property type="protein sequence ID" value="QNP28730.1"/>
    <property type="molecule type" value="Genomic_DNA"/>
</dbReference>
<dbReference type="Proteomes" id="UP000516013">
    <property type="component" value="Chromosome"/>
</dbReference>
<proteinExistence type="predicted"/>
<dbReference type="RefSeq" id="WP_187705514.1">
    <property type="nucleotide sequence ID" value="NZ_CP060822.1"/>
</dbReference>
<name>A0A7H0EY64_9CYAN</name>
<dbReference type="InterPro" id="IPR029058">
    <property type="entry name" value="AB_hydrolase_fold"/>
</dbReference>
<evidence type="ECO:0000259" key="1">
    <source>
        <dbReference type="Pfam" id="PF00561"/>
    </source>
</evidence>
<dbReference type="InterPro" id="IPR050266">
    <property type="entry name" value="AB_hydrolase_sf"/>
</dbReference>
<protein>
    <submittedName>
        <fullName evidence="2">Alpha/beta hydrolase</fullName>
    </submittedName>
</protein>
<gene>
    <name evidence="2" type="ORF">IAR63_12640</name>
</gene>
<dbReference type="SUPFAM" id="SSF53474">
    <property type="entry name" value="alpha/beta-Hydrolases"/>
    <property type="match status" value="1"/>
</dbReference>
<sequence length="278" mass="31055">MKQFLKLDDYQAAYTLKGKGEPLVLLHGFFGDASSLNCLVDQLQSQFQCFSLELLGFGDCSKSNKPKINYLIEDQVAFLKQFVDNLQLQKFYLAGYSYGAWIASAYAVHYSFSLHGLGLIGPAGIRDDGFVGRYDHLKPLLWQTKLVDLAIALYKPFAYFSGNRNGYQKIAQARHMLMTQPSAAAMLNSILKATNALNTVEKHIHQISTPTIVIAAENDTTIPQWHSETYAKTIPQTAFYVIPGAEHDFVNTHAPDICRLVHSFFTKSGFISSVVELD</sequence>
<dbReference type="GO" id="GO:0016787">
    <property type="term" value="F:hydrolase activity"/>
    <property type="evidence" value="ECO:0007669"/>
    <property type="project" value="UniProtKB-KW"/>
</dbReference>
<accession>A0A7H0EY64</accession>
<dbReference type="Pfam" id="PF00561">
    <property type="entry name" value="Abhydrolase_1"/>
    <property type="match status" value="1"/>
</dbReference>
<keyword evidence="2" id="KW-0378">Hydrolase</keyword>
<reference evidence="2 3" key="1">
    <citation type="submission" date="2020-08" db="EMBL/GenBank/DDBJ databases">
        <title>Complete genome sequence of Raphidiopsis curvispora isolated from drinking water reservoir in South Korea.</title>
        <authorList>
            <person name="Jeong J."/>
        </authorList>
    </citation>
    <scope>NUCLEOTIDE SEQUENCE [LARGE SCALE GENOMIC DNA]</scope>
    <source>
        <strain evidence="2 3">GIHE-G1</strain>
    </source>
</reference>
<keyword evidence="3" id="KW-1185">Reference proteome</keyword>
<evidence type="ECO:0000313" key="3">
    <source>
        <dbReference type="Proteomes" id="UP000516013"/>
    </source>
</evidence>
<feature type="domain" description="AB hydrolase-1" evidence="1">
    <location>
        <begin position="22"/>
        <end position="249"/>
    </location>
</feature>
<organism evidence="2 3">
    <name type="scientific">Cylindrospermopsis curvispora GIHE-G1</name>
    <dbReference type="NCBI Taxonomy" id="2666332"/>
    <lineage>
        <taxon>Bacteria</taxon>
        <taxon>Bacillati</taxon>
        <taxon>Cyanobacteriota</taxon>
        <taxon>Cyanophyceae</taxon>
        <taxon>Nostocales</taxon>
        <taxon>Aphanizomenonaceae</taxon>
        <taxon>Cylindrospermopsis</taxon>
    </lineage>
</organism>
<dbReference type="AlphaFoldDB" id="A0A7H0EY64"/>
<dbReference type="Gene3D" id="3.40.50.1820">
    <property type="entry name" value="alpha/beta hydrolase"/>
    <property type="match status" value="1"/>
</dbReference>
<dbReference type="InterPro" id="IPR000073">
    <property type="entry name" value="AB_hydrolase_1"/>
</dbReference>
<dbReference type="PANTHER" id="PTHR43798">
    <property type="entry name" value="MONOACYLGLYCEROL LIPASE"/>
    <property type="match status" value="1"/>
</dbReference>
<evidence type="ECO:0000313" key="2">
    <source>
        <dbReference type="EMBL" id="QNP28730.1"/>
    </source>
</evidence>
<dbReference type="KEGG" id="ccur:IAR63_12640"/>